<dbReference type="AlphaFoldDB" id="A0A1M5QQT4"/>
<dbReference type="InterPro" id="IPR004099">
    <property type="entry name" value="Pyr_nucl-diS_OxRdtase_dimer"/>
</dbReference>
<dbReference type="PANTHER" id="PTHR43014">
    <property type="entry name" value="MERCURIC REDUCTASE"/>
    <property type="match status" value="1"/>
</dbReference>
<dbReference type="SUPFAM" id="SSF51905">
    <property type="entry name" value="FAD/NAD(P)-binding domain"/>
    <property type="match status" value="2"/>
</dbReference>
<evidence type="ECO:0000313" key="11">
    <source>
        <dbReference type="Proteomes" id="UP000199758"/>
    </source>
</evidence>
<organism evidence="10 11">
    <name type="scientific">Hydrocarboniphaga daqingensis</name>
    <dbReference type="NCBI Taxonomy" id="490188"/>
    <lineage>
        <taxon>Bacteria</taxon>
        <taxon>Pseudomonadati</taxon>
        <taxon>Pseudomonadota</taxon>
        <taxon>Gammaproteobacteria</taxon>
        <taxon>Nevskiales</taxon>
        <taxon>Nevskiaceae</taxon>
        <taxon>Hydrocarboniphaga</taxon>
    </lineage>
</organism>
<dbReference type="OrthoDB" id="6132190at2"/>
<evidence type="ECO:0000256" key="7">
    <source>
        <dbReference type="SAM" id="SignalP"/>
    </source>
</evidence>
<feature type="signal peptide" evidence="7">
    <location>
        <begin position="1"/>
        <end position="25"/>
    </location>
</feature>
<dbReference type="InterPro" id="IPR016156">
    <property type="entry name" value="FAD/NAD-linked_Rdtase_dimer_sf"/>
</dbReference>
<keyword evidence="11" id="KW-1185">Reference proteome</keyword>
<keyword evidence="5" id="KW-0520">NAD</keyword>
<keyword evidence="2" id="KW-0285">Flavoprotein</keyword>
<dbReference type="STRING" id="490188.SAMN04488068_2767"/>
<name>A0A1M5QQT4_9GAMM</name>
<dbReference type="RefSeq" id="WP_072898241.1">
    <property type="nucleotide sequence ID" value="NZ_FQWZ01000006.1"/>
</dbReference>
<dbReference type="Pfam" id="PF02852">
    <property type="entry name" value="Pyr_redox_dim"/>
    <property type="match status" value="1"/>
</dbReference>
<dbReference type="GO" id="GO:0003955">
    <property type="term" value="F:NAD(P)H dehydrogenase (quinone) activity"/>
    <property type="evidence" value="ECO:0007669"/>
    <property type="project" value="TreeGrafter"/>
</dbReference>
<dbReference type="PRINTS" id="PR00368">
    <property type="entry name" value="FADPNR"/>
</dbReference>
<dbReference type="SUPFAM" id="SSF55424">
    <property type="entry name" value="FAD/NAD-linked reductases, dimerisation (C-terminal) domain"/>
    <property type="match status" value="1"/>
</dbReference>
<feature type="binding site" evidence="5">
    <location>
        <position position="308"/>
    </location>
    <ligand>
        <name>FAD</name>
        <dbReference type="ChEBI" id="CHEBI:57692"/>
    </ligand>
</feature>
<dbReference type="InterPro" id="IPR036188">
    <property type="entry name" value="FAD/NAD-bd_sf"/>
</dbReference>
<evidence type="ECO:0000256" key="1">
    <source>
        <dbReference type="ARBA" id="ARBA00007532"/>
    </source>
</evidence>
<dbReference type="GO" id="GO:0050660">
    <property type="term" value="F:flavin adenine dinucleotide binding"/>
    <property type="evidence" value="ECO:0007669"/>
    <property type="project" value="TreeGrafter"/>
</dbReference>
<dbReference type="Proteomes" id="UP000199758">
    <property type="component" value="Unassembled WGS sequence"/>
</dbReference>
<feature type="chain" id="PRO_5012770648" evidence="7">
    <location>
        <begin position="26"/>
        <end position="472"/>
    </location>
</feature>
<sequence length="472" mass="49162">MKMLSCDVAVIGAGTAGLAASAAAAADGAQVLLIEGGEPGTTCARSGCMPSKLLIAAATAAHCAGTSSVFGIQTAPLRIDGRAVMTRVRAERDRFVRSVLQSYQRIPESQRLVGTAQFIAPGRLQVGDGVQVTAKAIVIATGAYSAVPAMFDAVADCVLTHETLFERVMLPGSVAVVGAGPLGLELGQALHRLGVRTAIFDRGDRIGGLISDDLNASAARIYAASLNLRLGVELQAEPLAAGLRLHWQGPQQRGSADFEHLLIAAGRRPKLQPLALHNAGIALDAHGVPVYDRATLRCGDSAVFIAGDCNHDRPLLHEAADEGTIAGRNAAACPSGVQAHPRRVPLAITFSDPQIAIVGDVVTPGHVAGRVDFADQGRARVMNANRGGLKLYGDPADGRLAGAEMVGPAAEHLGHLLAWAVQQRQSVRSLLDMPFYHPTLEEGVRTALRDLCAQMPPSISSGYVQRVFGAGG</sequence>
<keyword evidence="5" id="KW-0547">Nucleotide-binding</keyword>
<dbReference type="InterPro" id="IPR036324">
    <property type="entry name" value="Mn/Fe_SOD_N_sf"/>
</dbReference>
<dbReference type="PRINTS" id="PR00411">
    <property type="entry name" value="PNDRDTASEI"/>
</dbReference>
<dbReference type="InterPro" id="IPR023753">
    <property type="entry name" value="FAD/NAD-binding_dom"/>
</dbReference>
<dbReference type="EMBL" id="FQWZ01000006">
    <property type="protein sequence ID" value="SHH16316.1"/>
    <property type="molecule type" value="Genomic_DNA"/>
</dbReference>
<feature type="disulfide bond" description="Redox-active" evidence="6">
    <location>
        <begin position="43"/>
        <end position="48"/>
    </location>
</feature>
<dbReference type="PANTHER" id="PTHR43014:SF4">
    <property type="entry name" value="PYRIDINE NUCLEOTIDE-DISULFIDE OXIDOREDUCTASE RCLA-RELATED"/>
    <property type="match status" value="1"/>
</dbReference>
<dbReference type="Gene3D" id="3.30.390.30">
    <property type="match status" value="1"/>
</dbReference>
<evidence type="ECO:0000256" key="5">
    <source>
        <dbReference type="PIRSR" id="PIRSR000350-3"/>
    </source>
</evidence>
<dbReference type="Pfam" id="PF07992">
    <property type="entry name" value="Pyr_redox_2"/>
    <property type="match status" value="1"/>
</dbReference>
<feature type="domain" description="FAD/NAD(P)-binding" evidence="9">
    <location>
        <begin position="7"/>
        <end position="323"/>
    </location>
</feature>
<feature type="binding site" evidence="5">
    <location>
        <position position="266"/>
    </location>
    <ligand>
        <name>NAD(+)</name>
        <dbReference type="ChEBI" id="CHEBI:57540"/>
    </ligand>
</feature>
<evidence type="ECO:0000256" key="2">
    <source>
        <dbReference type="ARBA" id="ARBA00022630"/>
    </source>
</evidence>
<evidence type="ECO:0000256" key="4">
    <source>
        <dbReference type="PIRSR" id="PIRSR000350-2"/>
    </source>
</evidence>
<accession>A0A1M5QQT4</accession>
<keyword evidence="7" id="KW-0732">Signal</keyword>
<feature type="active site" description="Proton acceptor" evidence="4">
    <location>
        <position position="437"/>
    </location>
</feature>
<comment type="similarity">
    <text evidence="1">Belongs to the class-I pyridine nucleotide-disulfide oxidoreductase family.</text>
</comment>
<dbReference type="InterPro" id="IPR001100">
    <property type="entry name" value="Pyr_nuc-diS_OxRdtase"/>
</dbReference>
<feature type="binding site" evidence="5">
    <location>
        <begin position="178"/>
        <end position="185"/>
    </location>
    <ligand>
        <name>NAD(+)</name>
        <dbReference type="ChEBI" id="CHEBI:57540"/>
    </ligand>
</feature>
<dbReference type="PIRSF" id="PIRSF000350">
    <property type="entry name" value="Mercury_reductase_MerA"/>
    <property type="match status" value="1"/>
</dbReference>
<evidence type="ECO:0000313" key="10">
    <source>
        <dbReference type="EMBL" id="SHH16316.1"/>
    </source>
</evidence>
<dbReference type="Gene3D" id="1.10.287.990">
    <property type="entry name" value="Fe,Mn superoxide dismutase (SOD) domain"/>
    <property type="match status" value="1"/>
</dbReference>
<evidence type="ECO:0000256" key="3">
    <source>
        <dbReference type="ARBA" id="ARBA00022827"/>
    </source>
</evidence>
<evidence type="ECO:0000256" key="6">
    <source>
        <dbReference type="PIRSR" id="PIRSR000350-4"/>
    </source>
</evidence>
<evidence type="ECO:0000259" key="9">
    <source>
        <dbReference type="Pfam" id="PF07992"/>
    </source>
</evidence>
<dbReference type="Gene3D" id="3.50.50.60">
    <property type="entry name" value="FAD/NAD(P)-binding domain"/>
    <property type="match status" value="3"/>
</dbReference>
<feature type="domain" description="Pyridine nucleotide-disulphide oxidoreductase dimerisation" evidence="8">
    <location>
        <begin position="348"/>
        <end position="447"/>
    </location>
</feature>
<feature type="binding site" evidence="5">
    <location>
        <position position="52"/>
    </location>
    <ligand>
        <name>FAD</name>
        <dbReference type="ChEBI" id="CHEBI:57692"/>
    </ligand>
</feature>
<dbReference type="NCBIfam" id="NF004939">
    <property type="entry name" value="PRK06292.1-1"/>
    <property type="match status" value="1"/>
</dbReference>
<comment type="cofactor">
    <cofactor evidence="5">
        <name>FAD</name>
        <dbReference type="ChEBI" id="CHEBI:57692"/>
    </cofactor>
    <text evidence="5">Binds 1 FAD per subunit.</text>
</comment>
<proteinExistence type="inferred from homology"/>
<gene>
    <name evidence="10" type="ORF">SAMN04488068_2767</name>
</gene>
<protein>
    <submittedName>
        <fullName evidence="10">Dihydrolipoamide dehydrogenase</fullName>
    </submittedName>
</protein>
<reference evidence="10 11" key="1">
    <citation type="submission" date="2016-11" db="EMBL/GenBank/DDBJ databases">
        <authorList>
            <person name="Jaros S."/>
            <person name="Januszkiewicz K."/>
            <person name="Wedrychowicz H."/>
        </authorList>
    </citation>
    <scope>NUCLEOTIDE SEQUENCE [LARGE SCALE GENOMIC DNA]</scope>
    <source>
        <strain evidence="10 11">CGMCC 1.7049</strain>
    </source>
</reference>
<evidence type="ECO:0000259" key="8">
    <source>
        <dbReference type="Pfam" id="PF02852"/>
    </source>
</evidence>
<keyword evidence="3 5" id="KW-0274">FAD</keyword>